<dbReference type="SUPFAM" id="SSF51735">
    <property type="entry name" value="NAD(P)-binding Rossmann-fold domains"/>
    <property type="match status" value="1"/>
</dbReference>
<evidence type="ECO:0000259" key="2">
    <source>
        <dbReference type="Pfam" id="PF22725"/>
    </source>
</evidence>
<name>A0A518ET23_9BACT</name>
<feature type="domain" description="Gfo/Idh/MocA-like oxidoreductase N-terminal" evidence="1">
    <location>
        <begin position="44"/>
        <end position="159"/>
    </location>
</feature>
<dbReference type="InterPro" id="IPR036291">
    <property type="entry name" value="NAD(P)-bd_dom_sf"/>
</dbReference>
<dbReference type="PROSITE" id="PS51318">
    <property type="entry name" value="TAT"/>
    <property type="match status" value="1"/>
</dbReference>
<evidence type="ECO:0000313" key="4">
    <source>
        <dbReference type="Proteomes" id="UP000320390"/>
    </source>
</evidence>
<organism evidence="3 4">
    <name type="scientific">Saltatorellus ferox</name>
    <dbReference type="NCBI Taxonomy" id="2528018"/>
    <lineage>
        <taxon>Bacteria</taxon>
        <taxon>Pseudomonadati</taxon>
        <taxon>Planctomycetota</taxon>
        <taxon>Planctomycetia</taxon>
        <taxon>Planctomycetia incertae sedis</taxon>
        <taxon>Saltatorellus</taxon>
    </lineage>
</organism>
<evidence type="ECO:0000259" key="1">
    <source>
        <dbReference type="Pfam" id="PF01408"/>
    </source>
</evidence>
<accession>A0A518ET23</accession>
<dbReference type="OrthoDB" id="9783105at2"/>
<reference evidence="3 4" key="1">
    <citation type="submission" date="2019-02" db="EMBL/GenBank/DDBJ databases">
        <title>Deep-cultivation of Planctomycetes and their phenomic and genomic characterization uncovers novel biology.</title>
        <authorList>
            <person name="Wiegand S."/>
            <person name="Jogler M."/>
            <person name="Boedeker C."/>
            <person name="Pinto D."/>
            <person name="Vollmers J."/>
            <person name="Rivas-Marin E."/>
            <person name="Kohn T."/>
            <person name="Peeters S.H."/>
            <person name="Heuer A."/>
            <person name="Rast P."/>
            <person name="Oberbeckmann S."/>
            <person name="Bunk B."/>
            <person name="Jeske O."/>
            <person name="Meyerdierks A."/>
            <person name="Storesund J.E."/>
            <person name="Kallscheuer N."/>
            <person name="Luecker S."/>
            <person name="Lage O.M."/>
            <person name="Pohl T."/>
            <person name="Merkel B.J."/>
            <person name="Hornburger P."/>
            <person name="Mueller R.-W."/>
            <person name="Bruemmer F."/>
            <person name="Labrenz M."/>
            <person name="Spormann A.M."/>
            <person name="Op den Camp H."/>
            <person name="Overmann J."/>
            <person name="Amann R."/>
            <person name="Jetten M.S.M."/>
            <person name="Mascher T."/>
            <person name="Medema M.H."/>
            <person name="Devos D.P."/>
            <person name="Kaster A.-K."/>
            <person name="Ovreas L."/>
            <person name="Rohde M."/>
            <person name="Galperin M.Y."/>
            <person name="Jogler C."/>
        </authorList>
    </citation>
    <scope>NUCLEOTIDE SEQUENCE [LARGE SCALE GENOMIC DNA]</scope>
    <source>
        <strain evidence="3 4">Poly30</strain>
    </source>
</reference>
<dbReference type="PANTHER" id="PTHR46368:SF4">
    <property type="entry name" value="OS10G0403700 PROTEIN"/>
    <property type="match status" value="1"/>
</dbReference>
<feature type="domain" description="GFO/IDH/MocA-like oxidoreductase" evidence="2">
    <location>
        <begin position="176"/>
        <end position="290"/>
    </location>
</feature>
<dbReference type="PANTHER" id="PTHR46368">
    <property type="match status" value="1"/>
</dbReference>
<proteinExistence type="predicted"/>
<dbReference type="SUPFAM" id="SSF55347">
    <property type="entry name" value="Glyceraldehyde-3-phosphate dehydrogenase-like, C-terminal domain"/>
    <property type="match status" value="1"/>
</dbReference>
<keyword evidence="3" id="KW-0560">Oxidoreductase</keyword>
<dbReference type="EC" id="1.1.99.28" evidence="3"/>
<dbReference type="Gene3D" id="3.30.360.10">
    <property type="entry name" value="Dihydrodipicolinate Reductase, domain 2"/>
    <property type="match status" value="1"/>
</dbReference>
<dbReference type="Pfam" id="PF01408">
    <property type="entry name" value="GFO_IDH_MocA"/>
    <property type="match status" value="1"/>
</dbReference>
<dbReference type="Proteomes" id="UP000320390">
    <property type="component" value="Chromosome"/>
</dbReference>
<dbReference type="EMBL" id="CP036434">
    <property type="protein sequence ID" value="QDV07239.1"/>
    <property type="molecule type" value="Genomic_DNA"/>
</dbReference>
<evidence type="ECO:0000313" key="3">
    <source>
        <dbReference type="EMBL" id="QDV07239.1"/>
    </source>
</evidence>
<keyword evidence="4" id="KW-1185">Reference proteome</keyword>
<dbReference type="RefSeq" id="WP_145198123.1">
    <property type="nucleotide sequence ID" value="NZ_CP036434.1"/>
</dbReference>
<dbReference type="InterPro" id="IPR000683">
    <property type="entry name" value="Gfo/Idh/MocA-like_OxRdtase_N"/>
</dbReference>
<dbReference type="InterPro" id="IPR006311">
    <property type="entry name" value="TAT_signal"/>
</dbReference>
<dbReference type="Gene3D" id="3.40.50.720">
    <property type="entry name" value="NAD(P)-binding Rossmann-like Domain"/>
    <property type="match status" value="1"/>
</dbReference>
<dbReference type="GO" id="GO:0047061">
    <property type="term" value="F:glucose-fructose oxidoreductase activity"/>
    <property type="evidence" value="ECO:0007669"/>
    <property type="project" value="UniProtKB-EC"/>
</dbReference>
<dbReference type="Pfam" id="PF22725">
    <property type="entry name" value="GFO_IDH_MocA_C3"/>
    <property type="match status" value="1"/>
</dbReference>
<dbReference type="AlphaFoldDB" id="A0A518ET23"/>
<dbReference type="GO" id="GO:0000166">
    <property type="term" value="F:nucleotide binding"/>
    <property type="evidence" value="ECO:0007669"/>
    <property type="project" value="InterPro"/>
</dbReference>
<dbReference type="InterPro" id="IPR055170">
    <property type="entry name" value="GFO_IDH_MocA-like_dom"/>
</dbReference>
<sequence length="372" mass="39613">MNTPSHDSTRRAFLQVAAASAVGASLSPRAFARRMAGSTPPPTLRWGIVGTGQIASSMASSIKAAQSADLAAVSSRRLESAQAFAERYGTAHAFDSWEEMANSDKVDALYVATPTSVREEICIAAARGGKHVLGEKPLASLASVDRILAACRENDVAFMDGTHFSHHPRTRELQARRDGWIGATTLVDSSCAFNLQDRSNIRYNTELEPMGAIGDAGWYNMRAAVECLPPGVKLESVSAVLRRDKETGAAMGGSGELRFEGGLRSTWTCGFDASPSSMHVHIEGADGQIEMPGFLFQDSDHSARLEVKRAGGEPTTHRIASGSPGSVLMFEDMAAAAADPSLRAGWANRTRRTQALLDAVWHVALAAEASGR</sequence>
<protein>
    <submittedName>
        <fullName evidence="3">Glucose--fructose oxidoreductase</fullName>
        <ecNumber evidence="3">1.1.99.28</ecNumber>
    </submittedName>
</protein>
<gene>
    <name evidence="3" type="primary">gfo_3</name>
    <name evidence="3" type="ORF">Poly30_27580</name>
</gene>